<comment type="caution">
    <text evidence="1">The sequence shown here is derived from an EMBL/GenBank/DDBJ whole genome shotgun (WGS) entry which is preliminary data.</text>
</comment>
<accession>A0A4C1U7E0</accession>
<organism evidence="1 2">
    <name type="scientific">Eumeta variegata</name>
    <name type="common">Bagworm moth</name>
    <name type="synonym">Eumeta japonica</name>
    <dbReference type="NCBI Taxonomy" id="151549"/>
    <lineage>
        <taxon>Eukaryota</taxon>
        <taxon>Metazoa</taxon>
        <taxon>Ecdysozoa</taxon>
        <taxon>Arthropoda</taxon>
        <taxon>Hexapoda</taxon>
        <taxon>Insecta</taxon>
        <taxon>Pterygota</taxon>
        <taxon>Neoptera</taxon>
        <taxon>Endopterygota</taxon>
        <taxon>Lepidoptera</taxon>
        <taxon>Glossata</taxon>
        <taxon>Ditrysia</taxon>
        <taxon>Tineoidea</taxon>
        <taxon>Psychidae</taxon>
        <taxon>Oiketicinae</taxon>
        <taxon>Eumeta</taxon>
    </lineage>
</organism>
<evidence type="ECO:0000313" key="1">
    <source>
        <dbReference type="EMBL" id="GBP22285.1"/>
    </source>
</evidence>
<reference evidence="1 2" key="1">
    <citation type="journal article" date="2019" name="Commun. Biol.">
        <title>The bagworm genome reveals a unique fibroin gene that provides high tensile strength.</title>
        <authorList>
            <person name="Kono N."/>
            <person name="Nakamura H."/>
            <person name="Ohtoshi R."/>
            <person name="Tomita M."/>
            <person name="Numata K."/>
            <person name="Arakawa K."/>
        </authorList>
    </citation>
    <scope>NUCLEOTIDE SEQUENCE [LARGE SCALE GENOMIC DNA]</scope>
</reference>
<dbReference type="PANTHER" id="PTHR45913:SF5">
    <property type="entry name" value="GENERAL TRANSCRIPTION FACTOR II-I REPEAT DOMAIN-CONTAINING PROTEIN 2A-LIKE PROTEIN"/>
    <property type="match status" value="1"/>
</dbReference>
<keyword evidence="2" id="KW-1185">Reference proteome</keyword>
<proteinExistence type="predicted"/>
<dbReference type="Proteomes" id="UP000299102">
    <property type="component" value="Unassembled WGS sequence"/>
</dbReference>
<sequence>MANDIKTTLTERLAGSEQFSIVVDESTDLSDTAEITILIRGVDKKFTVTEELLALQPLKGPTTGEDTFVDGRTLRARRAGAPSAPLNADAVAASAGDAGLAVTR</sequence>
<dbReference type="STRING" id="151549.A0A4C1U7E0"/>
<dbReference type="EMBL" id="BGZK01000138">
    <property type="protein sequence ID" value="GBP22285.1"/>
    <property type="molecule type" value="Genomic_DNA"/>
</dbReference>
<dbReference type="PANTHER" id="PTHR45913">
    <property type="entry name" value="EPM2A-INTERACTING PROTEIN 1"/>
    <property type="match status" value="1"/>
</dbReference>
<gene>
    <name evidence="1" type="primary">GTF2IRD2B</name>
    <name evidence="1" type="ORF">EVAR_22571_1</name>
</gene>
<dbReference type="OrthoDB" id="6604388at2759"/>
<name>A0A4C1U7E0_EUMVA</name>
<protein>
    <submittedName>
        <fullName evidence="1">General transcription factor II-I repeat domain-containing protein 2B</fullName>
    </submittedName>
</protein>
<dbReference type="AlphaFoldDB" id="A0A4C1U7E0"/>
<evidence type="ECO:0000313" key="2">
    <source>
        <dbReference type="Proteomes" id="UP000299102"/>
    </source>
</evidence>